<sequence length="121" mass="14640">MKNIDKIIQSQEFNVFQPDALLEKGNYIIYYYNIQYEMALQKLMTDDDLQSYDLDIQQQGYNNNQKQINNIKEVFYEILGFLNDYFQRFIFVRTQSLVCQIKKDQMLNDLENKNLLNKQID</sequence>
<dbReference type="InParanoid" id="A0A0V0R9R7"/>
<evidence type="ECO:0000313" key="2">
    <source>
        <dbReference type="Proteomes" id="UP000054937"/>
    </source>
</evidence>
<protein>
    <submittedName>
        <fullName evidence="1">Uncharacterized protein</fullName>
    </submittedName>
</protein>
<evidence type="ECO:0000313" key="1">
    <source>
        <dbReference type="EMBL" id="KRX11136.1"/>
    </source>
</evidence>
<dbReference type="Proteomes" id="UP000054937">
    <property type="component" value="Unassembled WGS sequence"/>
</dbReference>
<dbReference type="EMBL" id="LDAU01000006">
    <property type="protein sequence ID" value="KRX11136.1"/>
    <property type="molecule type" value="Genomic_DNA"/>
</dbReference>
<gene>
    <name evidence="1" type="ORF">PPERSA_10903</name>
</gene>
<name>A0A0V0R9R7_PSEPJ</name>
<organism evidence="1 2">
    <name type="scientific">Pseudocohnilembus persalinus</name>
    <name type="common">Ciliate</name>
    <dbReference type="NCBI Taxonomy" id="266149"/>
    <lineage>
        <taxon>Eukaryota</taxon>
        <taxon>Sar</taxon>
        <taxon>Alveolata</taxon>
        <taxon>Ciliophora</taxon>
        <taxon>Intramacronucleata</taxon>
        <taxon>Oligohymenophorea</taxon>
        <taxon>Scuticociliatia</taxon>
        <taxon>Philasterida</taxon>
        <taxon>Pseudocohnilembidae</taxon>
        <taxon>Pseudocohnilembus</taxon>
    </lineage>
</organism>
<dbReference type="AlphaFoldDB" id="A0A0V0R9R7"/>
<comment type="caution">
    <text evidence="1">The sequence shown here is derived from an EMBL/GenBank/DDBJ whole genome shotgun (WGS) entry which is preliminary data.</text>
</comment>
<reference evidence="1 2" key="1">
    <citation type="journal article" date="2015" name="Sci. Rep.">
        <title>Genome of the facultative scuticociliatosis pathogen Pseudocohnilembus persalinus provides insight into its virulence through horizontal gene transfer.</title>
        <authorList>
            <person name="Xiong J."/>
            <person name="Wang G."/>
            <person name="Cheng J."/>
            <person name="Tian M."/>
            <person name="Pan X."/>
            <person name="Warren A."/>
            <person name="Jiang C."/>
            <person name="Yuan D."/>
            <person name="Miao W."/>
        </authorList>
    </citation>
    <scope>NUCLEOTIDE SEQUENCE [LARGE SCALE GENOMIC DNA]</scope>
    <source>
        <strain evidence="1">36N120E</strain>
    </source>
</reference>
<proteinExistence type="predicted"/>
<accession>A0A0V0R9R7</accession>
<keyword evidence="2" id="KW-1185">Reference proteome</keyword>